<gene>
    <name evidence="2" type="ORF">MET9862_04293</name>
</gene>
<feature type="region of interest" description="Disordered" evidence="1">
    <location>
        <begin position="1"/>
        <end position="26"/>
    </location>
</feature>
<organism evidence="2 3">
    <name type="scientific">Methylobacterium symbioticum</name>
    <dbReference type="NCBI Taxonomy" id="2584084"/>
    <lineage>
        <taxon>Bacteria</taxon>
        <taxon>Pseudomonadati</taxon>
        <taxon>Pseudomonadota</taxon>
        <taxon>Alphaproteobacteria</taxon>
        <taxon>Hyphomicrobiales</taxon>
        <taxon>Methylobacteriaceae</taxon>
        <taxon>Methylobacterium</taxon>
    </lineage>
</organism>
<feature type="compositionally biased region" description="Basic and acidic residues" evidence="1">
    <location>
        <begin position="15"/>
        <end position="26"/>
    </location>
</feature>
<evidence type="ECO:0000256" key="1">
    <source>
        <dbReference type="SAM" id="MobiDB-lite"/>
    </source>
</evidence>
<feature type="region of interest" description="Disordered" evidence="1">
    <location>
        <begin position="39"/>
        <end position="66"/>
    </location>
</feature>
<dbReference type="AlphaFoldDB" id="A0A509EJ28"/>
<evidence type="ECO:0000313" key="2">
    <source>
        <dbReference type="EMBL" id="VUD73674.1"/>
    </source>
</evidence>
<dbReference type="EMBL" id="CABFPH010000081">
    <property type="protein sequence ID" value="VUD73674.1"/>
    <property type="molecule type" value="Genomic_DNA"/>
</dbReference>
<proteinExistence type="predicted"/>
<evidence type="ECO:0000313" key="3">
    <source>
        <dbReference type="Proteomes" id="UP000410984"/>
    </source>
</evidence>
<feature type="compositionally biased region" description="Basic and acidic residues" evidence="1">
    <location>
        <begin position="39"/>
        <end position="49"/>
    </location>
</feature>
<accession>A0A509EJ28</accession>
<sequence>MMAVRNNSRPGRLGRLSDRPAWLERRSPRVARAIETAWRRRTLDPRAAERLPQVNANDNEGPASGA</sequence>
<dbReference type="Proteomes" id="UP000410984">
    <property type="component" value="Unassembled WGS sequence"/>
</dbReference>
<protein>
    <submittedName>
        <fullName evidence="2">Uncharacterized protein</fullName>
    </submittedName>
</protein>
<name>A0A509EJ28_9HYPH</name>
<reference evidence="2 3" key="1">
    <citation type="submission" date="2019-06" db="EMBL/GenBank/DDBJ databases">
        <authorList>
            <person name="Rodrigo-Torres L."/>
            <person name="Arahal R. D."/>
            <person name="Lucena T."/>
        </authorList>
    </citation>
    <scope>NUCLEOTIDE SEQUENCE [LARGE SCALE GENOMIC DNA]</scope>
    <source>
        <strain evidence="2 3">SB0023/3</strain>
    </source>
</reference>
<keyword evidence="3" id="KW-1185">Reference proteome</keyword>